<dbReference type="OrthoDB" id="9792392at2"/>
<evidence type="ECO:0000313" key="1">
    <source>
        <dbReference type="EMBL" id="SKB07755.1"/>
    </source>
</evidence>
<organism evidence="1 2">
    <name type="scientific">Prosthecobacter debontii</name>
    <dbReference type="NCBI Taxonomy" id="48467"/>
    <lineage>
        <taxon>Bacteria</taxon>
        <taxon>Pseudomonadati</taxon>
        <taxon>Verrucomicrobiota</taxon>
        <taxon>Verrucomicrobiia</taxon>
        <taxon>Verrucomicrobiales</taxon>
        <taxon>Verrucomicrobiaceae</taxon>
        <taxon>Prosthecobacter</taxon>
    </lineage>
</organism>
<name>A0A1T4Z2I8_9BACT</name>
<dbReference type="Gene3D" id="3.30.70.100">
    <property type="match status" value="1"/>
</dbReference>
<sequence length="121" mass="13537">MPNYVDGFVLPVPKDKIAEYQAIAEKAQAIWKEHGALDYRETVLEDPDAKDMVSFPALAGVQEGETVVLAFIVYESREHRDAVNAKVMADPRIQEMCPDPTQMPFDCKRMAYGGFKTIVGD</sequence>
<dbReference type="PIRSF" id="PIRSF007028">
    <property type="entry name" value="UCP007028"/>
    <property type="match status" value="1"/>
</dbReference>
<dbReference type="InterPro" id="IPR011008">
    <property type="entry name" value="Dimeric_a/b-barrel"/>
</dbReference>
<dbReference type="InterPro" id="IPR009874">
    <property type="entry name" value="DUF1428"/>
</dbReference>
<proteinExistence type="predicted"/>
<reference evidence="2" key="1">
    <citation type="submission" date="2017-02" db="EMBL/GenBank/DDBJ databases">
        <authorList>
            <person name="Varghese N."/>
            <person name="Submissions S."/>
        </authorList>
    </citation>
    <scope>NUCLEOTIDE SEQUENCE [LARGE SCALE GENOMIC DNA]</scope>
    <source>
        <strain evidence="2">ATCC 700200</strain>
    </source>
</reference>
<gene>
    <name evidence="1" type="ORF">SAMN02745166_04782</name>
</gene>
<dbReference type="Proteomes" id="UP000190774">
    <property type="component" value="Unassembled WGS sequence"/>
</dbReference>
<dbReference type="EMBL" id="FUYE01000024">
    <property type="protein sequence ID" value="SKB07755.1"/>
    <property type="molecule type" value="Genomic_DNA"/>
</dbReference>
<protein>
    <submittedName>
        <fullName evidence="1">Uncharacterized conserved protein YbaA, DUF1428 family</fullName>
    </submittedName>
</protein>
<evidence type="ECO:0000313" key="2">
    <source>
        <dbReference type="Proteomes" id="UP000190774"/>
    </source>
</evidence>
<keyword evidence="2" id="KW-1185">Reference proteome</keyword>
<dbReference type="RefSeq" id="WP_078815894.1">
    <property type="nucleotide sequence ID" value="NZ_FUYE01000024.1"/>
</dbReference>
<dbReference type="Pfam" id="PF07237">
    <property type="entry name" value="DUF1428"/>
    <property type="match status" value="1"/>
</dbReference>
<dbReference type="AlphaFoldDB" id="A0A1T4Z2I8"/>
<accession>A0A1T4Z2I8</accession>
<dbReference type="SUPFAM" id="SSF54909">
    <property type="entry name" value="Dimeric alpha+beta barrel"/>
    <property type="match status" value="1"/>
</dbReference>
<dbReference type="STRING" id="48467.SAMN02745166_04782"/>